<keyword evidence="5" id="KW-0653">Protein transport</keyword>
<dbReference type="InterPro" id="IPR014908">
    <property type="entry name" value="Nucleoporin_Nup133/Nup155_N"/>
</dbReference>
<comment type="subcellular location">
    <subcellularLocation>
        <location evidence="1">Nucleus envelope</location>
    </subcellularLocation>
</comment>
<dbReference type="AlphaFoldDB" id="A0AAF0J875"/>
<keyword evidence="3" id="KW-0813">Transport</keyword>
<evidence type="ECO:0000313" key="10">
    <source>
        <dbReference type="EMBL" id="WFD37003.1"/>
    </source>
</evidence>
<feature type="domain" description="Nucleoporin Nup133/Nup155-like N-terminal" evidence="9">
    <location>
        <begin position="53"/>
        <end position="366"/>
    </location>
</feature>
<dbReference type="GO" id="GO:0016973">
    <property type="term" value="P:poly(A)+ mRNA export from nucleus"/>
    <property type="evidence" value="ECO:0007669"/>
    <property type="project" value="TreeGrafter"/>
</dbReference>
<dbReference type="PANTHER" id="PTHR13405:SF11">
    <property type="entry name" value="NUCLEAR PORE COMPLEX PROTEIN NUP133"/>
    <property type="match status" value="1"/>
</dbReference>
<evidence type="ECO:0000259" key="8">
    <source>
        <dbReference type="Pfam" id="PF03177"/>
    </source>
</evidence>
<evidence type="ECO:0000256" key="5">
    <source>
        <dbReference type="ARBA" id="ARBA00022927"/>
    </source>
</evidence>
<evidence type="ECO:0000256" key="4">
    <source>
        <dbReference type="ARBA" id="ARBA00022816"/>
    </source>
</evidence>
<evidence type="ECO:0000256" key="2">
    <source>
        <dbReference type="ARBA" id="ARBA00005569"/>
    </source>
</evidence>
<dbReference type="InterPro" id="IPR037624">
    <property type="entry name" value="Nup133-like"/>
</dbReference>
<dbReference type="GO" id="GO:0017056">
    <property type="term" value="F:structural constituent of nuclear pore"/>
    <property type="evidence" value="ECO:0007669"/>
    <property type="project" value="InterPro"/>
</dbReference>
<protein>
    <submittedName>
        <fullName evidence="10">Uncharacterized protein</fullName>
    </submittedName>
</protein>
<comment type="similarity">
    <text evidence="2">Belongs to the nucleoporin Nup133 family.</text>
</comment>
<evidence type="ECO:0000256" key="3">
    <source>
        <dbReference type="ARBA" id="ARBA00022448"/>
    </source>
</evidence>
<gene>
    <name evidence="10" type="ORF">MCUN1_003895</name>
</gene>
<evidence type="ECO:0000256" key="6">
    <source>
        <dbReference type="ARBA" id="ARBA00023010"/>
    </source>
</evidence>
<keyword evidence="7" id="KW-0539">Nucleus</keyword>
<keyword evidence="6" id="KW-0811">Translocation</keyword>
<reference evidence="10" key="1">
    <citation type="submission" date="2023-03" db="EMBL/GenBank/DDBJ databases">
        <title>Mating type loci evolution in Malassezia.</title>
        <authorList>
            <person name="Coelho M.A."/>
        </authorList>
    </citation>
    <scope>NUCLEOTIDE SEQUENCE</scope>
    <source>
        <strain evidence="10">CBS 11721</strain>
    </source>
</reference>
<dbReference type="SUPFAM" id="SSF117289">
    <property type="entry name" value="Nucleoporin domain"/>
    <property type="match status" value="1"/>
</dbReference>
<sequence>MTPPGDMRALAAATKAPRGAAALLEDSVFAVNQFVSALSPAGAQTLQSDDPYSSRSAGGVDGETEYAWAADSRRCVVWRSDSAKPACYEFAVDSDVPPFCLILPRPLNAAGEPAVLLATVQGTLLFWDAVSDAYLAGAGASSSIVLQQDERITAAARCDGATAVLGTSAGRLFSVSVYVKSGRHHIAHAQLVEPRGLLGRWLGSASTAYAVSRLVAVPRASNGDVRCAVFALGDDSVQYWSVPFAAGGPAARLVAGDSSIGKTIASAALYATGRRYSAVEARNFVLADAAYVAAEDALAILYVDKSRGDERHGLAVFSMPDNGENFELRRIISVGHSRAADPSTRPPRLAVSGGTPIAFVVSDNSVAVKMLDNDLGAFDESLAFRADAGRILGFDMANASVGVRVSALTTRAGVVHVDVHVAAAAQLARDSSPSSPKMIDAQANRLQERLERAVWYGEDASNPLQLETLDDGVDATLLATAAERLSAAVVASALPSLPPAVDLRTHLAQRVTCAIRLVRIIGQNGQLALLSPSTRVQLRADAELLAGAYDLWRFYDESGRQVRVLRKAVLAVLDQSVPDAERYFFLSRLGDVHELFAALHAMLQQKGSDEVVVETARLVLALFLGASRFRSEHGDLYELQGAVRAPRIPWYATAESVALLEALYSAILHLLNGAPGDAAQAAELRTQLCVLAESLVNAHAARVAALEAGDAADSAAASAARAAYDAARPAVLHPLVAVGRADRAFALAEQCRDFATLTALCFADDVPAAKRTKKESPDSTAQMRVEHYLDLYGASFANELYTYYIQHGALRRLLEPKPEHAPLVSAFLDAHPQYNRIAWVHSVALGDLKQASVALHASARAETASIGAQKTMLSLGKLAYAASLGPLDAALESPAEQARLESWDDALDICHVQMRLAEKWSTICPAGAAAPEARAEIIAEAVTQLSSPVLRALFVQLARGAAAGSVVTGEDLVDLLSLQSAAAAAPDDATLDDFAVGVQLIARLDSVPESRKAAALAALWRRVYAQDDWHALSNTAERSDDEVIEQVRGTLAFRTVQSVLGNDGTADLLLSPAAASVAPVADTAMLSVRFPGMPASRVSALAEALASEREALATTIATTNLSAFFDQVLVQPIAYETDMVDGEPGAEGEAYQGMDTGFADDTAMDVGEPTIPGSVAIA</sequence>
<evidence type="ECO:0000313" key="11">
    <source>
        <dbReference type="Proteomes" id="UP001219933"/>
    </source>
</evidence>
<dbReference type="GO" id="GO:0031080">
    <property type="term" value="C:nuclear pore outer ring"/>
    <property type="evidence" value="ECO:0007669"/>
    <property type="project" value="TreeGrafter"/>
</dbReference>
<evidence type="ECO:0000259" key="9">
    <source>
        <dbReference type="Pfam" id="PF08801"/>
    </source>
</evidence>
<evidence type="ECO:0000256" key="1">
    <source>
        <dbReference type="ARBA" id="ARBA00004259"/>
    </source>
</evidence>
<keyword evidence="11" id="KW-1185">Reference proteome</keyword>
<dbReference type="InterPro" id="IPR007187">
    <property type="entry name" value="Nucleoporin_Nup133/Nup155_C"/>
</dbReference>
<accession>A0AAF0J875</accession>
<feature type="domain" description="Nucleoporin Nup133/Nup155-like C-terminal" evidence="8">
    <location>
        <begin position="695"/>
        <end position="1121"/>
    </location>
</feature>
<dbReference type="GO" id="GO:0000972">
    <property type="term" value="P:transcription-dependent tethering of RNA polymerase II gene DNA at nuclear periphery"/>
    <property type="evidence" value="ECO:0007669"/>
    <property type="project" value="TreeGrafter"/>
</dbReference>
<organism evidence="10 11">
    <name type="scientific">Malassezia cuniculi</name>
    <dbReference type="NCBI Taxonomy" id="948313"/>
    <lineage>
        <taxon>Eukaryota</taxon>
        <taxon>Fungi</taxon>
        <taxon>Dikarya</taxon>
        <taxon>Basidiomycota</taxon>
        <taxon>Ustilaginomycotina</taxon>
        <taxon>Malasseziomycetes</taxon>
        <taxon>Malasseziales</taxon>
        <taxon>Malasseziaceae</taxon>
        <taxon>Malassezia</taxon>
    </lineage>
</organism>
<name>A0AAF0J875_9BASI</name>
<dbReference type="Gene3D" id="1.20.58.1380">
    <property type="match status" value="1"/>
</dbReference>
<dbReference type="PANTHER" id="PTHR13405">
    <property type="entry name" value="NUCLEAR PORE COMPLEX PROTEIN NUP133"/>
    <property type="match status" value="1"/>
</dbReference>
<dbReference type="InterPro" id="IPR015943">
    <property type="entry name" value="WD40/YVTN_repeat-like_dom_sf"/>
</dbReference>
<dbReference type="Proteomes" id="UP001219933">
    <property type="component" value="Chromosome 6"/>
</dbReference>
<dbReference type="Pfam" id="PF03177">
    <property type="entry name" value="Nucleoporin_C"/>
    <property type="match status" value="1"/>
</dbReference>
<proteinExistence type="inferred from homology"/>
<dbReference type="Pfam" id="PF08801">
    <property type="entry name" value="Nucleoporin_N"/>
    <property type="match status" value="1"/>
</dbReference>
<dbReference type="Gene3D" id="2.130.10.10">
    <property type="entry name" value="YVTN repeat-like/Quinoprotein amine dehydrogenase"/>
    <property type="match status" value="1"/>
</dbReference>
<evidence type="ECO:0000256" key="7">
    <source>
        <dbReference type="ARBA" id="ARBA00023242"/>
    </source>
</evidence>
<dbReference type="EMBL" id="CP119882">
    <property type="protein sequence ID" value="WFD37003.1"/>
    <property type="molecule type" value="Genomic_DNA"/>
</dbReference>
<keyword evidence="4" id="KW-0509">mRNA transport</keyword>
<dbReference type="GO" id="GO:0006606">
    <property type="term" value="P:protein import into nucleus"/>
    <property type="evidence" value="ECO:0007669"/>
    <property type="project" value="TreeGrafter"/>
</dbReference>